<keyword evidence="7 10" id="KW-0472">Membrane</keyword>
<evidence type="ECO:0000256" key="8">
    <source>
        <dbReference type="ARBA" id="ARBA00023170"/>
    </source>
</evidence>
<evidence type="ECO:0000256" key="4">
    <source>
        <dbReference type="ARBA" id="ARBA00022692"/>
    </source>
</evidence>
<comment type="subcellular location">
    <subcellularLocation>
        <location evidence="1 10">Cell outer membrane</location>
        <topology evidence="1 10">Multi-pass membrane protein</topology>
    </subcellularLocation>
</comment>
<evidence type="ECO:0000256" key="11">
    <source>
        <dbReference type="RuleBase" id="RU003357"/>
    </source>
</evidence>
<gene>
    <name evidence="14" type="ORF">EHQ58_11320</name>
</gene>
<dbReference type="InterPro" id="IPR012910">
    <property type="entry name" value="Plug_dom"/>
</dbReference>
<evidence type="ECO:0000256" key="3">
    <source>
        <dbReference type="ARBA" id="ARBA00022452"/>
    </source>
</evidence>
<keyword evidence="15" id="KW-1185">Reference proteome</keyword>
<keyword evidence="2 10" id="KW-0813">Transport</keyword>
<evidence type="ECO:0000256" key="2">
    <source>
        <dbReference type="ARBA" id="ARBA00022448"/>
    </source>
</evidence>
<keyword evidence="8" id="KW-0675">Receptor</keyword>
<dbReference type="Gene3D" id="2.40.170.20">
    <property type="entry name" value="TonB-dependent receptor, beta-barrel domain"/>
    <property type="match status" value="1"/>
</dbReference>
<keyword evidence="9 10" id="KW-0998">Cell outer membrane</keyword>
<evidence type="ECO:0000256" key="6">
    <source>
        <dbReference type="ARBA" id="ARBA00023077"/>
    </source>
</evidence>
<dbReference type="Pfam" id="PF07715">
    <property type="entry name" value="Plug"/>
    <property type="match status" value="1"/>
</dbReference>
<dbReference type="InterPro" id="IPR037066">
    <property type="entry name" value="Plug_dom_sf"/>
</dbReference>
<feature type="domain" description="TonB-dependent receptor-like beta-barrel" evidence="12">
    <location>
        <begin position="488"/>
        <end position="922"/>
    </location>
</feature>
<dbReference type="PANTHER" id="PTHR30069">
    <property type="entry name" value="TONB-DEPENDENT OUTER MEMBRANE RECEPTOR"/>
    <property type="match status" value="1"/>
</dbReference>
<dbReference type="Pfam" id="PF00593">
    <property type="entry name" value="TonB_dep_Rec_b-barrel"/>
    <property type="match status" value="1"/>
</dbReference>
<sequence>MYKTYMTGFLYLASIGAGKYMHWVRLVILFLSLSFSLYGKPAKKAYILSFLPFQSKVNASIADQTKDKIRTEFSRLGFEVIALSDKESLSDALDLAKSEDSIIVSGYYKKDTSSQLNLYGQIYSSKTGYVIDAISITNLLSEWKELKLPKEEFSEDDDAIIDKFVNRLIFRIKLNPKSKVYSENINDHLVQTELGKEIVFPIEKQDIKKETQEIFNLLENTEVVTATRTKTKRKEAPAAIYVISAQQIAERGYRTLSDALHDIPGIDFQHNYGIYPDLIHQRGLVGGMQRTLIYVDGIPDNNLNENAMLAGSVRFPLNNVARIEVISGPASALYGANAFNGIINIIMKDGALSPGNHADLTLGSYEATSTNKFANPGAAASFSARGVSEGATPIQYSVFGYYYQTDGPNMGGIQGLDPKQNGATKENPNYNYKYDPFYKFSKDLCGNTMCNPDSNSVGYYWSPGYNVSGEKTYNITAKFSKGGLRFETVNWQYLQGQGTFPNGTQQIDVMKQGSLGLPGFKGSRWDFRSNSLLIGYNHKINDTLSIDTEGIVRNSEVLNSSGEVYPNQVGPGAVYRPTDTTIANNYSRPDYGYFGESRLNWNPTTKVSLILGISAKNFVVGKDYGSSDRYQYSNYAMFVQQVYRPFSKLAFTAGYRRDYITTYGYASTPRISAIYQATKDLTFKFLVGRAFREPSAIELFSLTPQRKPNASLTPEKLTSVEFGVGYRFTKGLYSSIQTFYNSISDLILQVQTNDASTIGNFTPKSTWLQNQNVGRANIFGIESELVWEVKKNLSLHFNYTYNKGYYYDLPIGLTTSPSTEGRIGANYRDDVEAILYKEILGITKIPSRGDIPNIAPHKAFLGVTYYLQPKISFYAGTNYIDVRRSIATNPTGSVAGYQMLKINIRWEDFFTDGMFLQLQMNNVLNEQFFDPGIRVATGEYYPTQHPLERRNIWFTVGYKF</sequence>
<dbReference type="InterPro" id="IPR036942">
    <property type="entry name" value="Beta-barrel_TonB_sf"/>
</dbReference>
<evidence type="ECO:0000256" key="5">
    <source>
        <dbReference type="ARBA" id="ARBA00022729"/>
    </source>
</evidence>
<evidence type="ECO:0000256" key="1">
    <source>
        <dbReference type="ARBA" id="ARBA00004571"/>
    </source>
</evidence>
<organism evidence="14 15">
    <name type="scientific">Leptospira ognonensis</name>
    <dbReference type="NCBI Taxonomy" id="2484945"/>
    <lineage>
        <taxon>Bacteria</taxon>
        <taxon>Pseudomonadati</taxon>
        <taxon>Spirochaetota</taxon>
        <taxon>Spirochaetia</taxon>
        <taxon>Leptospirales</taxon>
        <taxon>Leptospiraceae</taxon>
        <taxon>Leptospira</taxon>
    </lineage>
</organism>
<dbReference type="Gene3D" id="2.170.130.10">
    <property type="entry name" value="TonB-dependent receptor, plug domain"/>
    <property type="match status" value="1"/>
</dbReference>
<comment type="caution">
    <text evidence="14">The sequence shown here is derived from an EMBL/GenBank/DDBJ whole genome shotgun (WGS) entry which is preliminary data.</text>
</comment>
<evidence type="ECO:0000256" key="10">
    <source>
        <dbReference type="PROSITE-ProRule" id="PRU01360"/>
    </source>
</evidence>
<name>A0A4V3JQZ4_9LEPT</name>
<evidence type="ECO:0000313" key="14">
    <source>
        <dbReference type="EMBL" id="TGL57983.1"/>
    </source>
</evidence>
<dbReference type="SUPFAM" id="SSF56935">
    <property type="entry name" value="Porins"/>
    <property type="match status" value="1"/>
</dbReference>
<dbReference type="PANTHER" id="PTHR30069:SF29">
    <property type="entry name" value="HEMOGLOBIN AND HEMOGLOBIN-HAPTOGLOBIN-BINDING PROTEIN 1-RELATED"/>
    <property type="match status" value="1"/>
</dbReference>
<evidence type="ECO:0008006" key="16">
    <source>
        <dbReference type="Google" id="ProtNLM"/>
    </source>
</evidence>
<dbReference type="PROSITE" id="PS52016">
    <property type="entry name" value="TONB_DEPENDENT_REC_3"/>
    <property type="match status" value="1"/>
</dbReference>
<proteinExistence type="inferred from homology"/>
<evidence type="ECO:0000259" key="13">
    <source>
        <dbReference type="Pfam" id="PF07715"/>
    </source>
</evidence>
<feature type="domain" description="TonB-dependent receptor plug" evidence="13">
    <location>
        <begin position="233"/>
        <end position="342"/>
    </location>
</feature>
<protein>
    <recommendedName>
        <fullName evidence="16">TonB-dependent receptor</fullName>
    </recommendedName>
</protein>
<dbReference type="AlphaFoldDB" id="A0A4V3JQZ4"/>
<reference evidence="14" key="1">
    <citation type="journal article" date="2019" name="PLoS Negl. Trop. Dis.">
        <title>Revisiting the worldwide diversity of Leptospira species in the environment.</title>
        <authorList>
            <person name="Vincent A.T."/>
            <person name="Schiettekatte O."/>
            <person name="Bourhy P."/>
            <person name="Veyrier F.J."/>
            <person name="Picardeau M."/>
        </authorList>
    </citation>
    <scope>NUCLEOTIDE SEQUENCE [LARGE SCALE GENOMIC DNA]</scope>
    <source>
        <strain evidence="14">201702476</strain>
    </source>
</reference>
<evidence type="ECO:0000259" key="12">
    <source>
        <dbReference type="Pfam" id="PF00593"/>
    </source>
</evidence>
<dbReference type="InterPro" id="IPR000531">
    <property type="entry name" value="Beta-barrel_TonB"/>
</dbReference>
<keyword evidence="6 11" id="KW-0798">TonB box</keyword>
<keyword evidence="4 10" id="KW-0812">Transmembrane</keyword>
<comment type="similarity">
    <text evidence="10 11">Belongs to the TonB-dependent receptor family.</text>
</comment>
<evidence type="ECO:0000313" key="15">
    <source>
        <dbReference type="Proteomes" id="UP000297693"/>
    </source>
</evidence>
<evidence type="ECO:0000256" key="7">
    <source>
        <dbReference type="ARBA" id="ARBA00023136"/>
    </source>
</evidence>
<keyword evidence="3 10" id="KW-1134">Transmembrane beta strand</keyword>
<dbReference type="Proteomes" id="UP000297693">
    <property type="component" value="Unassembled WGS sequence"/>
</dbReference>
<dbReference type="EMBL" id="RQGD01000034">
    <property type="protein sequence ID" value="TGL57983.1"/>
    <property type="molecule type" value="Genomic_DNA"/>
</dbReference>
<dbReference type="InterPro" id="IPR039426">
    <property type="entry name" value="TonB-dep_rcpt-like"/>
</dbReference>
<accession>A0A4V3JQZ4</accession>
<dbReference type="GO" id="GO:0009279">
    <property type="term" value="C:cell outer membrane"/>
    <property type="evidence" value="ECO:0007669"/>
    <property type="project" value="UniProtKB-SubCell"/>
</dbReference>
<dbReference type="GO" id="GO:0015344">
    <property type="term" value="F:siderophore uptake transmembrane transporter activity"/>
    <property type="evidence" value="ECO:0007669"/>
    <property type="project" value="TreeGrafter"/>
</dbReference>
<evidence type="ECO:0000256" key="9">
    <source>
        <dbReference type="ARBA" id="ARBA00023237"/>
    </source>
</evidence>
<dbReference type="OrthoDB" id="101167at2"/>
<dbReference type="GO" id="GO:0044718">
    <property type="term" value="P:siderophore transmembrane transport"/>
    <property type="evidence" value="ECO:0007669"/>
    <property type="project" value="TreeGrafter"/>
</dbReference>
<keyword evidence="5" id="KW-0732">Signal</keyword>